<reference evidence="3" key="1">
    <citation type="submission" date="2024-06" db="EMBL/GenBank/DDBJ databases">
        <authorList>
            <person name="Dussert Y."/>
            <person name="Peccoud J."/>
            <person name="Pigeault R."/>
        </authorList>
    </citation>
    <scope>NUCLEOTIDE SEQUENCE</scope>
    <source>
        <strain evidence="3">WArc</strain>
    </source>
</reference>
<gene>
    <name evidence="3" type="ORF">ABLO99_01675</name>
</gene>
<name>A0AAU7Q317_9RICK</name>
<keyword evidence="1" id="KW-1133">Transmembrane helix</keyword>
<sequence length="123" mass="13150">MNPTIKRIFNIFLIVLFISFSHVGSAADTNADTTAQVICNIIGYVWGIGGPLMTVVIIGAALLAIFGRMPWPALFALGVFCAVFFGAKTIVIKVMGGINSTNASFMEECGTGDKKRVNRAISF</sequence>
<keyword evidence="1" id="KW-0812">Transmembrane</keyword>
<keyword evidence="2" id="KW-0732">Signal</keyword>
<feature type="transmembrane region" description="Helical" evidence="1">
    <location>
        <begin position="73"/>
        <end position="96"/>
    </location>
</feature>
<accession>A0AAU7Q317</accession>
<feature type="signal peptide" evidence="2">
    <location>
        <begin position="1"/>
        <end position="26"/>
    </location>
</feature>
<organism evidence="3">
    <name type="scientific">Wolbachia endosymbiont of Armadillidium arcangelii</name>
    <dbReference type="NCBI Taxonomy" id="3158571"/>
    <lineage>
        <taxon>Bacteria</taxon>
        <taxon>Pseudomonadati</taxon>
        <taxon>Pseudomonadota</taxon>
        <taxon>Alphaproteobacteria</taxon>
        <taxon>Rickettsiales</taxon>
        <taxon>Anaplasmataceae</taxon>
        <taxon>Wolbachieae</taxon>
        <taxon>Wolbachia</taxon>
    </lineage>
</organism>
<evidence type="ECO:0000256" key="1">
    <source>
        <dbReference type="SAM" id="Phobius"/>
    </source>
</evidence>
<evidence type="ECO:0000256" key="2">
    <source>
        <dbReference type="SAM" id="SignalP"/>
    </source>
</evidence>
<dbReference type="InterPro" id="IPR007039">
    <property type="entry name" value="TrbC/VirB2"/>
</dbReference>
<dbReference type="RefSeq" id="WP_349967980.1">
    <property type="nucleotide sequence ID" value="NZ_CP157942.1"/>
</dbReference>
<dbReference type="EMBL" id="CP157942">
    <property type="protein sequence ID" value="XBS67413.1"/>
    <property type="molecule type" value="Genomic_DNA"/>
</dbReference>
<feature type="transmembrane region" description="Helical" evidence="1">
    <location>
        <begin position="42"/>
        <end position="66"/>
    </location>
</feature>
<keyword evidence="1" id="KW-0472">Membrane</keyword>
<protein>
    <submittedName>
        <fullName evidence="3">TrbC/VirB2 family protein</fullName>
    </submittedName>
</protein>
<proteinExistence type="predicted"/>
<dbReference type="Pfam" id="PF04956">
    <property type="entry name" value="TrbC"/>
    <property type="match status" value="1"/>
</dbReference>
<dbReference type="AlphaFoldDB" id="A0AAU7Q317"/>
<evidence type="ECO:0000313" key="3">
    <source>
        <dbReference type="EMBL" id="XBS67413.1"/>
    </source>
</evidence>
<feature type="chain" id="PRO_5043605192" evidence="2">
    <location>
        <begin position="27"/>
        <end position="123"/>
    </location>
</feature>